<keyword evidence="1" id="KW-1133">Transmembrane helix</keyword>
<organism evidence="2">
    <name type="scientific">marine sediment metagenome</name>
    <dbReference type="NCBI Taxonomy" id="412755"/>
    <lineage>
        <taxon>unclassified sequences</taxon>
        <taxon>metagenomes</taxon>
        <taxon>ecological metagenomes</taxon>
    </lineage>
</organism>
<protein>
    <submittedName>
        <fullName evidence="2">Uncharacterized protein</fullName>
    </submittedName>
</protein>
<gene>
    <name evidence="2" type="ORF">S06H3_43002</name>
</gene>
<dbReference type="EMBL" id="BARV01026637">
    <property type="protein sequence ID" value="GAI43183.1"/>
    <property type="molecule type" value="Genomic_DNA"/>
</dbReference>
<comment type="caution">
    <text evidence="2">The sequence shown here is derived from an EMBL/GenBank/DDBJ whole genome shotgun (WGS) entry which is preliminary data.</text>
</comment>
<evidence type="ECO:0000256" key="1">
    <source>
        <dbReference type="SAM" id="Phobius"/>
    </source>
</evidence>
<keyword evidence="1" id="KW-0472">Membrane</keyword>
<keyword evidence="1" id="KW-0812">Transmembrane</keyword>
<evidence type="ECO:0000313" key="2">
    <source>
        <dbReference type="EMBL" id="GAI43183.1"/>
    </source>
</evidence>
<dbReference type="AlphaFoldDB" id="X1NHU8"/>
<accession>X1NHU8</accession>
<proteinExistence type="predicted"/>
<feature type="transmembrane region" description="Helical" evidence="1">
    <location>
        <begin position="12"/>
        <end position="34"/>
    </location>
</feature>
<sequence>MLTKLIDAVFYTWIAVNWPWILVAGGLFGLAYLINKGGK</sequence>
<reference evidence="2" key="1">
    <citation type="journal article" date="2014" name="Front. Microbiol.">
        <title>High frequency of phylogenetically diverse reductive dehalogenase-homologous genes in deep subseafloor sedimentary metagenomes.</title>
        <authorList>
            <person name="Kawai M."/>
            <person name="Futagami T."/>
            <person name="Toyoda A."/>
            <person name="Takaki Y."/>
            <person name="Nishi S."/>
            <person name="Hori S."/>
            <person name="Arai W."/>
            <person name="Tsubouchi T."/>
            <person name="Morono Y."/>
            <person name="Uchiyama I."/>
            <person name="Ito T."/>
            <person name="Fujiyama A."/>
            <person name="Inagaki F."/>
            <person name="Takami H."/>
        </authorList>
    </citation>
    <scope>NUCLEOTIDE SEQUENCE</scope>
    <source>
        <strain evidence="2">Expedition CK06-06</strain>
    </source>
</reference>
<name>X1NHU8_9ZZZZ</name>